<dbReference type="InterPro" id="IPR021130">
    <property type="entry name" value="PRib-ATP_PPHydrolase-like"/>
</dbReference>
<keyword evidence="8 10" id="KW-0067">ATP-binding</keyword>
<dbReference type="NCBIfam" id="NF001611">
    <property type="entry name" value="PRK00400.1-3"/>
    <property type="match status" value="1"/>
</dbReference>
<evidence type="ECO:0000313" key="11">
    <source>
        <dbReference type="EMBL" id="KRM00570.1"/>
    </source>
</evidence>
<dbReference type="HAMAP" id="MF_01020">
    <property type="entry name" value="HisE"/>
    <property type="match status" value="1"/>
</dbReference>
<evidence type="ECO:0000256" key="9">
    <source>
        <dbReference type="ARBA" id="ARBA00023102"/>
    </source>
</evidence>
<dbReference type="GO" id="GO:0005524">
    <property type="term" value="F:ATP binding"/>
    <property type="evidence" value="ECO:0007669"/>
    <property type="project" value="UniProtKB-KW"/>
</dbReference>
<dbReference type="UniPathway" id="UPA00031">
    <property type="reaction ID" value="UER00007"/>
</dbReference>
<accession>A0A0R1V4Q3</accession>
<comment type="caution">
    <text evidence="11">The sequence shown here is derived from an EMBL/GenBank/DDBJ whole genome shotgun (WGS) entry which is preliminary data.</text>
</comment>
<dbReference type="SUPFAM" id="SSF101386">
    <property type="entry name" value="all-alpha NTP pyrophosphatases"/>
    <property type="match status" value="1"/>
</dbReference>
<evidence type="ECO:0000256" key="2">
    <source>
        <dbReference type="ARBA" id="ARBA00004496"/>
    </source>
</evidence>
<evidence type="ECO:0000256" key="8">
    <source>
        <dbReference type="ARBA" id="ARBA00022840"/>
    </source>
</evidence>
<sequence length="111" mass="12622">MTKATEQDLDELYQAVLERKANPKKGSYTDYLFTKGLDKILKKVGEESTEVIVASKNPERSELIYETADLLYHLMVLLAEQGVSYSEIKAELAKREGLLSKTKDRPEIKDL</sequence>
<dbReference type="PANTHER" id="PTHR42945:SF9">
    <property type="entry name" value="HISTIDINE BIOSYNTHESIS BIFUNCTIONAL PROTEIN HISIE"/>
    <property type="match status" value="1"/>
</dbReference>
<keyword evidence="9 10" id="KW-0368">Histidine biosynthesis</keyword>
<comment type="pathway">
    <text evidence="3 10">Amino-acid biosynthesis; L-histidine biosynthesis; L-histidine from 5-phospho-alpha-D-ribose 1-diphosphate: step 2/9.</text>
</comment>
<keyword evidence="4 10" id="KW-0963">Cytoplasm</keyword>
<dbReference type="RefSeq" id="WP_054757778.1">
    <property type="nucleotide sequence ID" value="NZ_AZFQ01000006.1"/>
</dbReference>
<dbReference type="EMBL" id="AZFQ01000006">
    <property type="protein sequence ID" value="KRM00570.1"/>
    <property type="molecule type" value="Genomic_DNA"/>
</dbReference>
<evidence type="ECO:0000256" key="4">
    <source>
        <dbReference type="ARBA" id="ARBA00022490"/>
    </source>
</evidence>
<dbReference type="GO" id="GO:0000105">
    <property type="term" value="P:L-histidine biosynthetic process"/>
    <property type="evidence" value="ECO:0007669"/>
    <property type="project" value="UniProtKB-UniRule"/>
</dbReference>
<dbReference type="OrthoDB" id="9795769at2"/>
<evidence type="ECO:0000256" key="10">
    <source>
        <dbReference type="HAMAP-Rule" id="MF_01020"/>
    </source>
</evidence>
<dbReference type="CDD" id="cd11534">
    <property type="entry name" value="NTP-PPase_HisIE_like"/>
    <property type="match status" value="1"/>
</dbReference>
<keyword evidence="6 10" id="KW-0547">Nucleotide-binding</keyword>
<keyword evidence="12" id="KW-1185">Reference proteome</keyword>
<dbReference type="AlphaFoldDB" id="A0A0R1V4Q3"/>
<evidence type="ECO:0000256" key="6">
    <source>
        <dbReference type="ARBA" id="ARBA00022741"/>
    </source>
</evidence>
<evidence type="ECO:0000313" key="12">
    <source>
        <dbReference type="Proteomes" id="UP000051166"/>
    </source>
</evidence>
<dbReference type="NCBIfam" id="TIGR03188">
    <property type="entry name" value="histidine_hisI"/>
    <property type="match status" value="1"/>
</dbReference>
<gene>
    <name evidence="10" type="primary">hisE</name>
    <name evidence="11" type="ORF">FD50_GL000880</name>
</gene>
<evidence type="ECO:0000256" key="7">
    <source>
        <dbReference type="ARBA" id="ARBA00022801"/>
    </source>
</evidence>
<organism evidence="11 12">
    <name type="scientific">Liquorilactobacillus satsumensis DSM 16230 = JCM 12392</name>
    <dbReference type="NCBI Taxonomy" id="1423801"/>
    <lineage>
        <taxon>Bacteria</taxon>
        <taxon>Bacillati</taxon>
        <taxon>Bacillota</taxon>
        <taxon>Bacilli</taxon>
        <taxon>Lactobacillales</taxon>
        <taxon>Lactobacillaceae</taxon>
        <taxon>Liquorilactobacillus</taxon>
    </lineage>
</organism>
<dbReference type="Proteomes" id="UP000051166">
    <property type="component" value="Unassembled WGS sequence"/>
</dbReference>
<dbReference type="InterPro" id="IPR008179">
    <property type="entry name" value="HisE"/>
</dbReference>
<dbReference type="GeneID" id="98307005"/>
<reference evidence="11 12" key="1">
    <citation type="journal article" date="2015" name="Genome Announc.">
        <title>Expanding the biotechnology potential of lactobacilli through comparative genomics of 213 strains and associated genera.</title>
        <authorList>
            <person name="Sun Z."/>
            <person name="Harris H.M."/>
            <person name="McCann A."/>
            <person name="Guo C."/>
            <person name="Argimon S."/>
            <person name="Zhang W."/>
            <person name="Yang X."/>
            <person name="Jeffery I.B."/>
            <person name="Cooney J.C."/>
            <person name="Kagawa T.F."/>
            <person name="Liu W."/>
            <person name="Song Y."/>
            <person name="Salvetti E."/>
            <person name="Wrobel A."/>
            <person name="Rasinkangas P."/>
            <person name="Parkhill J."/>
            <person name="Rea M.C."/>
            <person name="O'Sullivan O."/>
            <person name="Ritari J."/>
            <person name="Douillard F.P."/>
            <person name="Paul Ross R."/>
            <person name="Yang R."/>
            <person name="Briner A.E."/>
            <person name="Felis G.E."/>
            <person name="de Vos W.M."/>
            <person name="Barrangou R."/>
            <person name="Klaenhammer T.R."/>
            <person name="Caufield P.W."/>
            <person name="Cui Y."/>
            <person name="Zhang H."/>
            <person name="O'Toole P.W."/>
        </authorList>
    </citation>
    <scope>NUCLEOTIDE SEQUENCE [LARGE SCALE GENOMIC DNA]</scope>
    <source>
        <strain evidence="11 12">DSM 16230</strain>
    </source>
</reference>
<dbReference type="PATRIC" id="fig|1423801.4.peg.894"/>
<dbReference type="STRING" id="1423801.FD50_GL000880"/>
<dbReference type="EC" id="3.6.1.31" evidence="10"/>
<evidence type="ECO:0000256" key="5">
    <source>
        <dbReference type="ARBA" id="ARBA00022605"/>
    </source>
</evidence>
<proteinExistence type="inferred from homology"/>
<comment type="similarity">
    <text evidence="10">Belongs to the PRA-PH family.</text>
</comment>
<dbReference type="GO" id="GO:0005737">
    <property type="term" value="C:cytoplasm"/>
    <property type="evidence" value="ECO:0007669"/>
    <property type="project" value="UniProtKB-SubCell"/>
</dbReference>
<comment type="subcellular location">
    <subcellularLocation>
        <location evidence="2 10">Cytoplasm</location>
    </subcellularLocation>
</comment>
<name>A0A0R1V4Q3_9LACO</name>
<protein>
    <recommendedName>
        <fullName evidence="10">Phosphoribosyl-ATP pyrophosphatase</fullName>
        <shortName evidence="10">PRA-PH</shortName>
        <ecNumber evidence="10">3.6.1.31</ecNumber>
    </recommendedName>
</protein>
<evidence type="ECO:0000256" key="3">
    <source>
        <dbReference type="ARBA" id="ARBA00005204"/>
    </source>
</evidence>
<evidence type="ECO:0000256" key="1">
    <source>
        <dbReference type="ARBA" id="ARBA00001460"/>
    </source>
</evidence>
<comment type="catalytic activity">
    <reaction evidence="1 10">
        <text>1-(5-phospho-beta-D-ribosyl)-ATP + H2O = 1-(5-phospho-beta-D-ribosyl)-5'-AMP + diphosphate + H(+)</text>
        <dbReference type="Rhea" id="RHEA:22828"/>
        <dbReference type="ChEBI" id="CHEBI:15377"/>
        <dbReference type="ChEBI" id="CHEBI:15378"/>
        <dbReference type="ChEBI" id="CHEBI:33019"/>
        <dbReference type="ChEBI" id="CHEBI:59457"/>
        <dbReference type="ChEBI" id="CHEBI:73183"/>
        <dbReference type="EC" id="3.6.1.31"/>
    </reaction>
</comment>
<dbReference type="PANTHER" id="PTHR42945">
    <property type="entry name" value="HISTIDINE BIOSYNTHESIS BIFUNCTIONAL PROTEIN"/>
    <property type="match status" value="1"/>
</dbReference>
<dbReference type="Pfam" id="PF01503">
    <property type="entry name" value="PRA-PH"/>
    <property type="match status" value="1"/>
</dbReference>
<keyword evidence="5 10" id="KW-0028">Amino-acid biosynthesis</keyword>
<dbReference type="GO" id="GO:0004636">
    <property type="term" value="F:phosphoribosyl-ATP diphosphatase activity"/>
    <property type="evidence" value="ECO:0007669"/>
    <property type="project" value="UniProtKB-UniRule"/>
</dbReference>
<dbReference type="Gene3D" id="1.10.287.1080">
    <property type="entry name" value="MazG-like"/>
    <property type="match status" value="1"/>
</dbReference>
<keyword evidence="7 10" id="KW-0378">Hydrolase</keyword>